<dbReference type="AlphaFoldDB" id="A0A841RMR4"/>
<evidence type="ECO:0000313" key="2">
    <source>
        <dbReference type="EMBL" id="MBB6512455.1"/>
    </source>
</evidence>
<keyword evidence="1" id="KW-0472">Membrane</keyword>
<feature type="transmembrane region" description="Helical" evidence="1">
    <location>
        <begin position="6"/>
        <end position="36"/>
    </location>
</feature>
<organism evidence="2 3">
    <name type="scientific">Gracilibacillus halotolerans</name>
    <dbReference type="NCBI Taxonomy" id="74386"/>
    <lineage>
        <taxon>Bacteria</taxon>
        <taxon>Bacillati</taxon>
        <taxon>Bacillota</taxon>
        <taxon>Bacilli</taxon>
        <taxon>Bacillales</taxon>
        <taxon>Bacillaceae</taxon>
        <taxon>Gracilibacillus</taxon>
    </lineage>
</organism>
<keyword evidence="3" id="KW-1185">Reference proteome</keyword>
<gene>
    <name evidence="2" type="ORF">GGQ92_001238</name>
</gene>
<protein>
    <submittedName>
        <fullName evidence="2">Uncharacterized protein</fullName>
    </submittedName>
</protein>
<keyword evidence="1" id="KW-0812">Transmembrane</keyword>
<evidence type="ECO:0000313" key="3">
    <source>
        <dbReference type="Proteomes" id="UP000572212"/>
    </source>
</evidence>
<comment type="caution">
    <text evidence="2">The sequence shown here is derived from an EMBL/GenBank/DDBJ whole genome shotgun (WGS) entry which is preliminary data.</text>
</comment>
<name>A0A841RMR4_9BACI</name>
<accession>A0A841RMR4</accession>
<evidence type="ECO:0000256" key="1">
    <source>
        <dbReference type="SAM" id="Phobius"/>
    </source>
</evidence>
<keyword evidence="1" id="KW-1133">Transmembrane helix</keyword>
<reference evidence="2 3" key="1">
    <citation type="submission" date="2020-08" db="EMBL/GenBank/DDBJ databases">
        <title>Genomic Encyclopedia of Type Strains, Phase IV (KMG-IV): sequencing the most valuable type-strain genomes for metagenomic binning, comparative biology and taxonomic classification.</title>
        <authorList>
            <person name="Goeker M."/>
        </authorList>
    </citation>
    <scope>NUCLEOTIDE SEQUENCE [LARGE SCALE GENOMIC DNA]</scope>
    <source>
        <strain evidence="2 3">DSM 11805</strain>
    </source>
</reference>
<proteinExistence type="predicted"/>
<dbReference type="EMBL" id="JACHON010000003">
    <property type="protein sequence ID" value="MBB6512455.1"/>
    <property type="molecule type" value="Genomic_DNA"/>
</dbReference>
<dbReference type="Proteomes" id="UP000572212">
    <property type="component" value="Unassembled WGS sequence"/>
</dbReference>
<dbReference type="RefSeq" id="WP_184245713.1">
    <property type="nucleotide sequence ID" value="NZ_BAAACU010000058.1"/>
</dbReference>
<sequence length="56" mass="6604">MREVWYVIYVIILGLLAFYTGEIVTFIMLGIVLLALQNILKVLKEILHELRTERIE</sequence>